<evidence type="ECO:0000313" key="2">
    <source>
        <dbReference type="EMBL" id="RRG19195.1"/>
    </source>
</evidence>
<accession>A0A425XX26</accession>
<dbReference type="RefSeq" id="WP_125032004.1">
    <property type="nucleotide sequence ID" value="NZ_JAPXVP010000021.1"/>
</dbReference>
<protein>
    <submittedName>
        <fullName evidence="2">Uncharacterized protein</fullName>
    </submittedName>
</protein>
<keyword evidence="1" id="KW-1133">Transmembrane helix</keyword>
<dbReference type="OrthoDB" id="1121056at2"/>
<dbReference type="AlphaFoldDB" id="A0A425XX26"/>
<feature type="transmembrane region" description="Helical" evidence="1">
    <location>
        <begin position="128"/>
        <end position="146"/>
    </location>
</feature>
<comment type="caution">
    <text evidence="2">The sequence shown here is derived from an EMBL/GenBank/DDBJ whole genome shotgun (WGS) entry which is preliminary data.</text>
</comment>
<evidence type="ECO:0000256" key="1">
    <source>
        <dbReference type="SAM" id="Phobius"/>
    </source>
</evidence>
<organism evidence="2 3">
    <name type="scientific">Ancylomarina euxinus</name>
    <dbReference type="NCBI Taxonomy" id="2283627"/>
    <lineage>
        <taxon>Bacteria</taxon>
        <taxon>Pseudomonadati</taxon>
        <taxon>Bacteroidota</taxon>
        <taxon>Bacteroidia</taxon>
        <taxon>Marinilabiliales</taxon>
        <taxon>Marinifilaceae</taxon>
        <taxon>Ancylomarina</taxon>
    </lineage>
</organism>
<keyword evidence="1" id="KW-0472">Membrane</keyword>
<proteinExistence type="predicted"/>
<reference evidence="2 3" key="1">
    <citation type="submission" date="2018-07" db="EMBL/GenBank/DDBJ databases">
        <title>Draft genome sequence of Ancylomarina sp. M1P.</title>
        <authorList>
            <person name="Yadav S."/>
            <person name="Villanueva L."/>
            <person name="Damste J.S.S."/>
        </authorList>
    </citation>
    <scope>NUCLEOTIDE SEQUENCE [LARGE SCALE GENOMIC DNA]</scope>
    <source>
        <strain evidence="2 3">M1P</strain>
    </source>
</reference>
<dbReference type="EMBL" id="QQWG01000024">
    <property type="protein sequence ID" value="RRG19195.1"/>
    <property type="molecule type" value="Genomic_DNA"/>
</dbReference>
<keyword evidence="3" id="KW-1185">Reference proteome</keyword>
<gene>
    <name evidence="2" type="ORF">DWB61_16480</name>
</gene>
<feature type="transmembrane region" description="Helical" evidence="1">
    <location>
        <begin position="152"/>
        <end position="172"/>
    </location>
</feature>
<evidence type="ECO:0000313" key="3">
    <source>
        <dbReference type="Proteomes" id="UP000285794"/>
    </source>
</evidence>
<name>A0A425XX26_9BACT</name>
<feature type="transmembrane region" description="Helical" evidence="1">
    <location>
        <begin position="69"/>
        <end position="89"/>
    </location>
</feature>
<keyword evidence="1" id="KW-0812">Transmembrane</keyword>
<feature type="transmembrane region" description="Helical" evidence="1">
    <location>
        <begin position="34"/>
        <end position="57"/>
    </location>
</feature>
<sequence>MTLEKIIENRINLIEKSKPIYFTQVEQQKFGIEFIYYISILFLLLGIAFALLSSMNISSFSNRWMNSGLFYACSLAFQLKVYGYGKYITLKKHKSYLKKICNQVTDYKSSLPDSVNAEFENELRSKTIIVMNVLLISLGLLGGVCYLEKFEIWVHFDLVLFLTLSIYGLLCFHKIQKIKQINLAFNAEFKNYTIKY</sequence>
<dbReference type="Proteomes" id="UP000285794">
    <property type="component" value="Unassembled WGS sequence"/>
</dbReference>